<reference evidence="9" key="1">
    <citation type="submission" date="2018-08" db="EMBL/GenBank/DDBJ databases">
        <authorList>
            <person name="Liu Z.-W."/>
            <person name="Du Z.-J."/>
        </authorList>
    </citation>
    <scope>NUCLEOTIDE SEQUENCE [LARGE SCALE GENOMIC DNA]</scope>
    <source>
        <strain evidence="9">H4X</strain>
    </source>
</reference>
<sequence length="130" mass="14761">MKQEKEKLKILVVDDEPSILMPLEFLMRKNGFQVFIARNGTEAMESVNSELPQVVVLDIMMPDVDGYEVCRRIREKKEMSGAKVIFLSAKTKEADIKKGYAAGADLYIPKPFSTRFLMEKIKELTGTVSK</sequence>
<organism evidence="8 9">
    <name type="scientific">Pontibacter diazotrophicus</name>
    <dbReference type="NCBI Taxonomy" id="1400979"/>
    <lineage>
        <taxon>Bacteria</taxon>
        <taxon>Pseudomonadati</taxon>
        <taxon>Bacteroidota</taxon>
        <taxon>Cytophagia</taxon>
        <taxon>Cytophagales</taxon>
        <taxon>Hymenobacteraceae</taxon>
        <taxon>Pontibacter</taxon>
    </lineage>
</organism>
<feature type="modified residue" description="4-aspartylphosphate" evidence="6">
    <location>
        <position position="58"/>
    </location>
</feature>
<dbReference type="EMBL" id="QRGR01000013">
    <property type="protein sequence ID" value="RDV14605.1"/>
    <property type="molecule type" value="Genomic_DNA"/>
</dbReference>
<keyword evidence="1 6" id="KW-0597">Phosphoprotein</keyword>
<dbReference type="CDD" id="cd17574">
    <property type="entry name" value="REC_OmpR"/>
    <property type="match status" value="1"/>
</dbReference>
<evidence type="ECO:0000259" key="7">
    <source>
        <dbReference type="PROSITE" id="PS50110"/>
    </source>
</evidence>
<dbReference type="FunFam" id="3.40.50.2300:FF:000001">
    <property type="entry name" value="DNA-binding response regulator PhoB"/>
    <property type="match status" value="1"/>
</dbReference>
<dbReference type="GO" id="GO:0003677">
    <property type="term" value="F:DNA binding"/>
    <property type="evidence" value="ECO:0007669"/>
    <property type="project" value="UniProtKB-KW"/>
</dbReference>
<evidence type="ECO:0000256" key="1">
    <source>
        <dbReference type="ARBA" id="ARBA00022553"/>
    </source>
</evidence>
<dbReference type="Proteomes" id="UP000256708">
    <property type="component" value="Unassembled WGS sequence"/>
</dbReference>
<evidence type="ECO:0000256" key="2">
    <source>
        <dbReference type="ARBA" id="ARBA00023012"/>
    </source>
</evidence>
<dbReference type="PANTHER" id="PTHR44591:SF3">
    <property type="entry name" value="RESPONSE REGULATORY DOMAIN-CONTAINING PROTEIN"/>
    <property type="match status" value="1"/>
</dbReference>
<dbReference type="SMART" id="SM00448">
    <property type="entry name" value="REC"/>
    <property type="match status" value="1"/>
</dbReference>
<accession>A0A3D8LB33</accession>
<dbReference type="SUPFAM" id="SSF52172">
    <property type="entry name" value="CheY-like"/>
    <property type="match status" value="1"/>
</dbReference>
<dbReference type="OrthoDB" id="9789181at2"/>
<dbReference type="RefSeq" id="WP_115566016.1">
    <property type="nucleotide sequence ID" value="NZ_QRGR01000013.1"/>
</dbReference>
<keyword evidence="3" id="KW-0805">Transcription regulation</keyword>
<gene>
    <name evidence="8" type="ORF">DXT99_13100</name>
</gene>
<evidence type="ECO:0000256" key="5">
    <source>
        <dbReference type="ARBA" id="ARBA00023163"/>
    </source>
</evidence>
<keyword evidence="4" id="KW-0238">DNA-binding</keyword>
<dbReference type="AlphaFoldDB" id="A0A3D8LB33"/>
<comment type="caution">
    <text evidence="8">The sequence shown here is derived from an EMBL/GenBank/DDBJ whole genome shotgun (WGS) entry which is preliminary data.</text>
</comment>
<proteinExistence type="predicted"/>
<evidence type="ECO:0000313" key="9">
    <source>
        <dbReference type="Proteomes" id="UP000256708"/>
    </source>
</evidence>
<keyword evidence="5" id="KW-0804">Transcription</keyword>
<evidence type="ECO:0000256" key="4">
    <source>
        <dbReference type="ARBA" id="ARBA00023125"/>
    </source>
</evidence>
<dbReference type="InterPro" id="IPR050595">
    <property type="entry name" value="Bact_response_regulator"/>
</dbReference>
<feature type="domain" description="Response regulatory" evidence="7">
    <location>
        <begin position="9"/>
        <end position="125"/>
    </location>
</feature>
<keyword evidence="2" id="KW-0902">Two-component regulatory system</keyword>
<protein>
    <submittedName>
        <fullName evidence="8">Response regulator</fullName>
    </submittedName>
</protein>
<evidence type="ECO:0000313" key="8">
    <source>
        <dbReference type="EMBL" id="RDV14605.1"/>
    </source>
</evidence>
<name>A0A3D8LB33_9BACT</name>
<dbReference type="Gene3D" id="3.40.50.2300">
    <property type="match status" value="1"/>
</dbReference>
<dbReference type="PROSITE" id="PS50110">
    <property type="entry name" value="RESPONSE_REGULATORY"/>
    <property type="match status" value="1"/>
</dbReference>
<keyword evidence="9" id="KW-1185">Reference proteome</keyword>
<dbReference type="Pfam" id="PF00072">
    <property type="entry name" value="Response_reg"/>
    <property type="match status" value="1"/>
</dbReference>
<evidence type="ECO:0000256" key="3">
    <source>
        <dbReference type="ARBA" id="ARBA00023015"/>
    </source>
</evidence>
<dbReference type="GO" id="GO:0000160">
    <property type="term" value="P:phosphorelay signal transduction system"/>
    <property type="evidence" value="ECO:0007669"/>
    <property type="project" value="UniProtKB-KW"/>
</dbReference>
<dbReference type="PANTHER" id="PTHR44591">
    <property type="entry name" value="STRESS RESPONSE REGULATOR PROTEIN 1"/>
    <property type="match status" value="1"/>
</dbReference>
<evidence type="ECO:0000256" key="6">
    <source>
        <dbReference type="PROSITE-ProRule" id="PRU00169"/>
    </source>
</evidence>
<dbReference type="InterPro" id="IPR011006">
    <property type="entry name" value="CheY-like_superfamily"/>
</dbReference>
<dbReference type="InterPro" id="IPR001789">
    <property type="entry name" value="Sig_transdc_resp-reg_receiver"/>
</dbReference>